<evidence type="ECO:0000256" key="3">
    <source>
        <dbReference type="ARBA" id="ARBA00022475"/>
    </source>
</evidence>
<feature type="transmembrane region" description="Helical" evidence="7">
    <location>
        <begin position="300"/>
        <end position="318"/>
    </location>
</feature>
<evidence type="ECO:0000313" key="9">
    <source>
        <dbReference type="EMBL" id="AIC94201.1"/>
    </source>
</evidence>
<feature type="transmembrane region" description="Helical" evidence="7">
    <location>
        <begin position="330"/>
        <end position="351"/>
    </location>
</feature>
<keyword evidence="4 7" id="KW-0812">Transmembrane</keyword>
<feature type="transmembrane region" description="Helical" evidence="7">
    <location>
        <begin position="232"/>
        <end position="248"/>
    </location>
</feature>
<dbReference type="InterPro" id="IPR011701">
    <property type="entry name" value="MFS"/>
</dbReference>
<dbReference type="OrthoDB" id="9816041at2"/>
<reference evidence="9 10" key="1">
    <citation type="journal article" date="2014" name="Gene">
        <title>A comparative genomic analysis of the alkalitolerant soil bacterium Bacillus lehensis G1.</title>
        <authorList>
            <person name="Noor Y.M."/>
            <person name="Samsulrizal N.H."/>
            <person name="Jema'on N.A."/>
            <person name="Low K.O."/>
            <person name="Ramli A.N."/>
            <person name="Alias N.I."/>
            <person name="Damis S.I."/>
            <person name="Fuzi S.F."/>
            <person name="Isa M.N."/>
            <person name="Murad A.M."/>
            <person name="Raih M.F."/>
            <person name="Bakar F.D."/>
            <person name="Najimudin N."/>
            <person name="Mahadi N.M."/>
            <person name="Illias R.M."/>
        </authorList>
    </citation>
    <scope>NUCLEOTIDE SEQUENCE [LARGE SCALE GENOMIC DNA]</scope>
    <source>
        <strain evidence="9 10">G1</strain>
    </source>
</reference>
<dbReference type="PRINTS" id="PR01036">
    <property type="entry name" value="TCRTETB"/>
</dbReference>
<dbReference type="PATRIC" id="fig|1246626.3.peg.1611"/>
<dbReference type="Pfam" id="PF07690">
    <property type="entry name" value="MFS_1"/>
    <property type="match status" value="1"/>
</dbReference>
<feature type="transmembrane region" description="Helical" evidence="7">
    <location>
        <begin position="54"/>
        <end position="74"/>
    </location>
</feature>
<evidence type="ECO:0000256" key="4">
    <source>
        <dbReference type="ARBA" id="ARBA00022692"/>
    </source>
</evidence>
<dbReference type="NCBIfam" id="TIGR00711">
    <property type="entry name" value="efflux_EmrB"/>
    <property type="match status" value="1"/>
</dbReference>
<dbReference type="RefSeq" id="WP_038479252.1">
    <property type="nucleotide sequence ID" value="NZ_CP003923.1"/>
</dbReference>
<dbReference type="Gene3D" id="1.20.1720.10">
    <property type="entry name" value="Multidrug resistance protein D"/>
    <property type="match status" value="1"/>
</dbReference>
<dbReference type="HOGENOM" id="CLU_000960_28_0_9"/>
<dbReference type="EMBL" id="CP003923">
    <property type="protein sequence ID" value="AIC94201.1"/>
    <property type="molecule type" value="Genomic_DNA"/>
</dbReference>
<accession>A0A060LSG3</accession>
<keyword evidence="10" id="KW-1185">Reference proteome</keyword>
<feature type="domain" description="Major facilitator superfamily (MFS) profile" evidence="8">
    <location>
        <begin position="16"/>
        <end position="461"/>
    </location>
</feature>
<sequence>MSEEKEGLPQFNKKPLVAVLLIGAFVAILNQTLLTTALPHLMADLDINENAAQWVTTIFMLVNGIMIPITAFLIEKFKARSLFLTAMTLFGLGTLLCAVSPNFSMLLVGRIIQASGAGIMMPLMQTVFLLIFPKERRGQAMGMVGLVISFAPAIGPTLSGWLVESYHWSILFWILMPIVVIDIVAAIFVMRNVTTLRHPKLDLQSIILSTFGFGGLLFAFSNAGQASWGSPLVYVPLLIGVVTLYLFVTRQLKLSHPILEFRVFTYPVFTLTTVMGMLVFVSLVGPATILPIYMQNMQGYSAFETGLTILPGAVLMGIMSPITGRIFDKFGARTLAIIGLTLIFLSSLFYTNLTVDTSLTYLTIVYAVRMFGLSLVLMPVTTAGLNVLPRELIPHGTAMNNTMRQVSGSIGTAILVSVMTASASVEQSESMIQGVNNAFIVATVIAFISFIMAFFIKKTPQR</sequence>
<dbReference type="KEGG" id="ble:BleG1_1623"/>
<feature type="transmembrane region" description="Helical" evidence="7">
    <location>
        <begin position="406"/>
        <end position="425"/>
    </location>
</feature>
<comment type="subcellular location">
    <subcellularLocation>
        <location evidence="1">Cell membrane</location>
        <topology evidence="1">Multi-pass membrane protein</topology>
    </subcellularLocation>
</comment>
<feature type="transmembrane region" description="Helical" evidence="7">
    <location>
        <begin position="268"/>
        <end position="294"/>
    </location>
</feature>
<feature type="transmembrane region" description="Helical" evidence="7">
    <location>
        <begin position="81"/>
        <end position="105"/>
    </location>
</feature>
<dbReference type="eggNOG" id="COG2814">
    <property type="taxonomic scope" value="Bacteria"/>
</dbReference>
<dbReference type="AlphaFoldDB" id="A0A060LSG3"/>
<keyword evidence="2" id="KW-0813">Transport</keyword>
<organism evidence="9 10">
    <name type="scientific">Shouchella lehensis G1</name>
    <dbReference type="NCBI Taxonomy" id="1246626"/>
    <lineage>
        <taxon>Bacteria</taxon>
        <taxon>Bacillati</taxon>
        <taxon>Bacillota</taxon>
        <taxon>Bacilli</taxon>
        <taxon>Bacillales</taxon>
        <taxon>Bacillaceae</taxon>
        <taxon>Shouchella</taxon>
    </lineage>
</organism>
<dbReference type="Proteomes" id="UP000027142">
    <property type="component" value="Chromosome"/>
</dbReference>
<dbReference type="GO" id="GO:0022857">
    <property type="term" value="F:transmembrane transporter activity"/>
    <property type="evidence" value="ECO:0007669"/>
    <property type="project" value="InterPro"/>
</dbReference>
<proteinExistence type="predicted"/>
<protein>
    <submittedName>
        <fullName evidence="9">MFS-type transporter ycnB</fullName>
    </submittedName>
</protein>
<feature type="transmembrane region" description="Helical" evidence="7">
    <location>
        <begin position="144"/>
        <end position="162"/>
    </location>
</feature>
<evidence type="ECO:0000259" key="8">
    <source>
        <dbReference type="PROSITE" id="PS50850"/>
    </source>
</evidence>
<keyword evidence="6 7" id="KW-0472">Membrane</keyword>
<evidence type="ECO:0000256" key="1">
    <source>
        <dbReference type="ARBA" id="ARBA00004651"/>
    </source>
</evidence>
<dbReference type="PROSITE" id="PS50850">
    <property type="entry name" value="MFS"/>
    <property type="match status" value="1"/>
</dbReference>
<feature type="transmembrane region" description="Helical" evidence="7">
    <location>
        <begin position="111"/>
        <end position="132"/>
    </location>
</feature>
<dbReference type="PANTHER" id="PTHR42718:SF24">
    <property type="entry name" value="MAJOR FACILITATOR SUPERFAMILY (MFS) PROFILE DOMAIN-CONTAINING PROTEIN"/>
    <property type="match status" value="1"/>
</dbReference>
<keyword evidence="5 7" id="KW-1133">Transmembrane helix</keyword>
<dbReference type="GO" id="GO:0005886">
    <property type="term" value="C:plasma membrane"/>
    <property type="evidence" value="ECO:0007669"/>
    <property type="project" value="UniProtKB-SubCell"/>
</dbReference>
<feature type="transmembrane region" description="Helical" evidence="7">
    <location>
        <begin position="201"/>
        <end position="220"/>
    </location>
</feature>
<dbReference type="InterPro" id="IPR020846">
    <property type="entry name" value="MFS_dom"/>
</dbReference>
<evidence type="ECO:0000256" key="6">
    <source>
        <dbReference type="ARBA" id="ARBA00023136"/>
    </source>
</evidence>
<dbReference type="CDD" id="cd17503">
    <property type="entry name" value="MFS_LmrB_MDR_like"/>
    <property type="match status" value="1"/>
</dbReference>
<evidence type="ECO:0000256" key="2">
    <source>
        <dbReference type="ARBA" id="ARBA00022448"/>
    </source>
</evidence>
<evidence type="ECO:0000256" key="7">
    <source>
        <dbReference type="SAM" id="Phobius"/>
    </source>
</evidence>
<evidence type="ECO:0000313" key="10">
    <source>
        <dbReference type="Proteomes" id="UP000027142"/>
    </source>
</evidence>
<evidence type="ECO:0000256" key="5">
    <source>
        <dbReference type="ARBA" id="ARBA00022989"/>
    </source>
</evidence>
<dbReference type="STRING" id="1246626.BleG1_1623"/>
<dbReference type="Gene3D" id="1.20.1250.20">
    <property type="entry name" value="MFS general substrate transporter like domains"/>
    <property type="match status" value="1"/>
</dbReference>
<feature type="transmembrane region" description="Helical" evidence="7">
    <location>
        <begin position="437"/>
        <end position="456"/>
    </location>
</feature>
<name>A0A060LSG3_9BACI</name>
<feature type="transmembrane region" description="Helical" evidence="7">
    <location>
        <begin position="363"/>
        <end position="385"/>
    </location>
</feature>
<dbReference type="SUPFAM" id="SSF103473">
    <property type="entry name" value="MFS general substrate transporter"/>
    <property type="match status" value="1"/>
</dbReference>
<dbReference type="PANTHER" id="PTHR42718">
    <property type="entry name" value="MAJOR FACILITATOR SUPERFAMILY MULTIDRUG TRANSPORTER MFSC"/>
    <property type="match status" value="1"/>
</dbReference>
<dbReference type="InterPro" id="IPR004638">
    <property type="entry name" value="EmrB-like"/>
</dbReference>
<feature type="transmembrane region" description="Helical" evidence="7">
    <location>
        <begin position="168"/>
        <end position="189"/>
    </location>
</feature>
<feature type="transmembrane region" description="Helical" evidence="7">
    <location>
        <begin position="16"/>
        <end position="34"/>
    </location>
</feature>
<keyword evidence="3" id="KW-1003">Cell membrane</keyword>
<gene>
    <name evidence="9" type="ORF">BleG1_1623</name>
</gene>
<dbReference type="InterPro" id="IPR036259">
    <property type="entry name" value="MFS_trans_sf"/>
</dbReference>